<name>A0ABD1B5Q5_CARAN</name>
<protein>
    <submittedName>
        <fullName evidence="2">Mitochondrial protein</fullName>
    </submittedName>
</protein>
<dbReference type="InterPro" id="IPR043502">
    <property type="entry name" value="DNA/RNA_pol_sf"/>
</dbReference>
<sequence length="632" mass="71821">MMPREWNYTHLCLLPKTRNPTMMSDLRPISLCSVLYKIIANVLVKRVQPFLPQIVSPNQSAFVAERLISDNILIAHELVHGLRTHASISKDFMAVKSDMSKACDRVEWNYLYKLLKALGFHPRWIKWVMQCVTITTFSVLINEQPFGLISPGRGLRQGDPLSPFLFVLCTEGLTHLLNRAERQGLLNGIQFSEDGPAVHHLIFADDSFFLCKADSAQCEVLSQILKTYGDATGQKINILKSSITFGSKVDELRKSPLQAQLGIIAEGGAGTYLGLPECFSGSKIDMLAFIKDRLKLRLSGWFARTLSLGGKKVLIKAVAMAMPVYAMSCFKLPKTTADNLTSAISEFWWNSFEHKRKTHWVSWDKLCLSKDNGGLGFRDIKGFNQALLAKQAWRLLKDLKCLLGRLLQSRYFEVGEFLEAELGDIPSYAWRSIIHGRELLKKGLRKNIGNGSSIWVWTDQWINDGGWRAPYNRQRSMNLMLKVKDLIDLPNMCWNRAYLDELFVPEDVTLILQERILPRKDDFWCWKHNRSGAYSVKSGYWLVSKENKAELQREALTLPSLNGVKSFIWTIKTAPKIKNFLWRALNGALPVVDLIASRGMDTDSRCQICGLEGESVNHVLFSCTRARQLWAL</sequence>
<dbReference type="AlphaFoldDB" id="A0ABD1B5Q5"/>
<dbReference type="Proteomes" id="UP001558713">
    <property type="component" value="Unassembled WGS sequence"/>
</dbReference>
<dbReference type="Pfam" id="PF13966">
    <property type="entry name" value="zf-RVT"/>
    <property type="match status" value="1"/>
</dbReference>
<proteinExistence type="predicted"/>
<dbReference type="EMBL" id="JBANAX010000322">
    <property type="protein sequence ID" value="KAL1214129.1"/>
    <property type="molecule type" value="Genomic_DNA"/>
</dbReference>
<organism evidence="2 3">
    <name type="scientific">Cardamine amara subsp. amara</name>
    <dbReference type="NCBI Taxonomy" id="228776"/>
    <lineage>
        <taxon>Eukaryota</taxon>
        <taxon>Viridiplantae</taxon>
        <taxon>Streptophyta</taxon>
        <taxon>Embryophyta</taxon>
        <taxon>Tracheophyta</taxon>
        <taxon>Spermatophyta</taxon>
        <taxon>Magnoliopsida</taxon>
        <taxon>eudicotyledons</taxon>
        <taxon>Gunneridae</taxon>
        <taxon>Pentapetalae</taxon>
        <taxon>rosids</taxon>
        <taxon>malvids</taxon>
        <taxon>Brassicales</taxon>
        <taxon>Brassicaceae</taxon>
        <taxon>Cardamineae</taxon>
        <taxon>Cardamine</taxon>
    </lineage>
</organism>
<reference evidence="2 3" key="1">
    <citation type="submission" date="2024-04" db="EMBL/GenBank/DDBJ databases">
        <title>Genome assembly C_amara_ONT_v2.</title>
        <authorList>
            <person name="Yant L."/>
            <person name="Moore C."/>
            <person name="Slenker M."/>
        </authorList>
    </citation>
    <scope>NUCLEOTIDE SEQUENCE [LARGE SCALE GENOMIC DNA]</scope>
    <source>
        <tissue evidence="2">Leaf</tissue>
    </source>
</reference>
<comment type="caution">
    <text evidence="2">The sequence shown here is derived from an EMBL/GenBank/DDBJ whole genome shotgun (WGS) entry which is preliminary data.</text>
</comment>
<accession>A0ABD1B5Q5</accession>
<evidence type="ECO:0000313" key="3">
    <source>
        <dbReference type="Proteomes" id="UP001558713"/>
    </source>
</evidence>
<dbReference type="PROSITE" id="PS50878">
    <property type="entry name" value="RT_POL"/>
    <property type="match status" value="1"/>
</dbReference>
<dbReference type="PANTHER" id="PTHR33116:SF86">
    <property type="entry name" value="REVERSE TRANSCRIPTASE DOMAIN-CONTAINING PROTEIN"/>
    <property type="match status" value="1"/>
</dbReference>
<gene>
    <name evidence="2" type="ORF">V5N11_005688</name>
</gene>
<dbReference type="InterPro" id="IPR000477">
    <property type="entry name" value="RT_dom"/>
</dbReference>
<feature type="domain" description="Reverse transcriptase" evidence="1">
    <location>
        <begin position="1"/>
        <end position="265"/>
    </location>
</feature>
<dbReference type="Pfam" id="PF00078">
    <property type="entry name" value="RVT_1"/>
    <property type="match status" value="1"/>
</dbReference>
<dbReference type="InterPro" id="IPR026960">
    <property type="entry name" value="RVT-Znf"/>
</dbReference>
<evidence type="ECO:0000259" key="1">
    <source>
        <dbReference type="PROSITE" id="PS50878"/>
    </source>
</evidence>
<dbReference type="SUPFAM" id="SSF56672">
    <property type="entry name" value="DNA/RNA polymerases"/>
    <property type="match status" value="1"/>
</dbReference>
<dbReference type="PANTHER" id="PTHR33116">
    <property type="entry name" value="REVERSE TRANSCRIPTASE ZINC-BINDING DOMAIN-CONTAINING PROTEIN-RELATED-RELATED"/>
    <property type="match status" value="1"/>
</dbReference>
<dbReference type="CDD" id="cd01650">
    <property type="entry name" value="RT_nLTR_like"/>
    <property type="match status" value="1"/>
</dbReference>
<evidence type="ECO:0000313" key="2">
    <source>
        <dbReference type="EMBL" id="KAL1214129.1"/>
    </source>
</evidence>
<keyword evidence="3" id="KW-1185">Reference proteome</keyword>